<dbReference type="OrthoDB" id="9802848at2"/>
<dbReference type="SMART" id="SM00490">
    <property type="entry name" value="HELICc"/>
    <property type="match status" value="1"/>
</dbReference>
<evidence type="ECO:0000259" key="1">
    <source>
        <dbReference type="PROSITE" id="PS51192"/>
    </source>
</evidence>
<name>A0A1I0EH20_9FIRM</name>
<evidence type="ECO:0000313" key="3">
    <source>
        <dbReference type="EMBL" id="SET44386.1"/>
    </source>
</evidence>
<dbReference type="Proteomes" id="UP000198558">
    <property type="component" value="Unassembled WGS sequence"/>
</dbReference>
<accession>A0A1I0EH20</accession>
<dbReference type="RefSeq" id="WP_092353575.1">
    <property type="nucleotide sequence ID" value="NZ_FOIN01000011.1"/>
</dbReference>
<dbReference type="Pfam" id="PF13091">
    <property type="entry name" value="PLDc_2"/>
    <property type="match status" value="1"/>
</dbReference>
<sequence>MDTLLQSETFISNTNKTKLLTNNYKQGIKISHELISQLNSCDTFYFSIAFINKSGLAVIKQALIDLKDKGIRGKIITSTYLGFNHPNVFKELLMFDNIEVRIFENEQIGFHPKGYIFKHNNNFDIIVGSSNLTQSALSTNQEWNIKIKANICDDIVTEIIDEFNMQWFHSIPLTKSWISEYEKIYVPKIAIPTIKHQNIQPNLMQQEALASLKALRNDYKDKALLISATGTGKTYLSAFDVKNVDPKRMLFVVHRENIACDAMNTFKNLIMNHTFGIFTGSNKDIDSDYIFSTIQTIHKQKYRETFKPDTFDYIIIDEVHRAGANSYQELINYFKPKFLLGMSATPERTDNFDIYKTFDYNIAYEIRLQQAMEYDLLCPFHYYGISDISINGISIDDKTSFNNLVTSIRIDHIIDKINLYGHSGNKVRGLIFCSRKDEAIELSNLFNQRGYHTVALTGDDSETKRQKAIDKLENDTLDYIFTVDIFNEGIDIPKVNQIIMLRPTQSAIIFVQQLGRGLRKNISKDYVVIIDFIGNYEKNFLIPIALSGNYTYNKDSLRRFVNEGSLLLPGASTINFDLISKKKIYESIDQAKFNDLKIIRDSYQELKYKLGKIPNLSDFDKYNSIDPLRIFQNKSLGSYHKFLSKYEKEYSIKFTPLQEKYLEYVSNKFAVGKRIHELLAIKLCIENKNNIITLLKKQLFNEYNIEFKEINYLPIINQLKQEFATGGAKATFQEAIFIDNNLNTHPQLIELLQNNIFKNQLLEVIDFGINRYKQNYSNPHKNTDLCLYQKYTYEDVCRLLNWEVNAVPLNIGGYKFDQRTNTMPVFINHDHDAGHGGKYSHRFIDTSTLICFSKPNRSIDSDEIQRIYNETNNHIQIHLFVRKNKNDTTSKEFYYMGQLHAINKPINVKLPDNKNSAIQFTYKLETPIKEELFNYITNNI</sequence>
<dbReference type="InterPro" id="IPR027417">
    <property type="entry name" value="P-loop_NTPase"/>
</dbReference>
<dbReference type="Pfam" id="PF00271">
    <property type="entry name" value="Helicase_C"/>
    <property type="match status" value="1"/>
</dbReference>
<dbReference type="SMART" id="SM00487">
    <property type="entry name" value="DEXDc"/>
    <property type="match status" value="1"/>
</dbReference>
<dbReference type="SUPFAM" id="SSF56024">
    <property type="entry name" value="Phospholipase D/nuclease"/>
    <property type="match status" value="1"/>
</dbReference>
<dbReference type="Pfam" id="PF11907">
    <property type="entry name" value="DUF3427"/>
    <property type="match status" value="1"/>
</dbReference>
<dbReference type="Gene3D" id="3.30.870.10">
    <property type="entry name" value="Endonuclease Chain A"/>
    <property type="match status" value="1"/>
</dbReference>
<dbReference type="Pfam" id="PF04851">
    <property type="entry name" value="ResIII"/>
    <property type="match status" value="1"/>
</dbReference>
<dbReference type="SUPFAM" id="SSF52540">
    <property type="entry name" value="P-loop containing nucleoside triphosphate hydrolases"/>
    <property type="match status" value="1"/>
</dbReference>
<dbReference type="AlphaFoldDB" id="A0A1I0EH20"/>
<dbReference type="Pfam" id="PF26350">
    <property type="entry name" value="DUF8090"/>
    <property type="match status" value="1"/>
</dbReference>
<gene>
    <name evidence="3" type="ORF">SAMN04489758_11127</name>
</gene>
<dbReference type="Gene3D" id="3.40.50.300">
    <property type="entry name" value="P-loop containing nucleotide triphosphate hydrolases"/>
    <property type="match status" value="2"/>
</dbReference>
<evidence type="ECO:0000259" key="2">
    <source>
        <dbReference type="PROSITE" id="PS51194"/>
    </source>
</evidence>
<keyword evidence="4" id="KW-1185">Reference proteome</keyword>
<reference evidence="4" key="1">
    <citation type="submission" date="2016-10" db="EMBL/GenBank/DDBJ databases">
        <authorList>
            <person name="Varghese N."/>
            <person name="Submissions S."/>
        </authorList>
    </citation>
    <scope>NUCLEOTIDE SEQUENCE [LARGE SCALE GENOMIC DNA]</scope>
    <source>
        <strain evidence="4">DSM 1551</strain>
    </source>
</reference>
<dbReference type="CDD" id="cd18032">
    <property type="entry name" value="DEXHc_RE_I_III_res"/>
    <property type="match status" value="1"/>
</dbReference>
<dbReference type="GO" id="GO:0005829">
    <property type="term" value="C:cytosol"/>
    <property type="evidence" value="ECO:0007669"/>
    <property type="project" value="TreeGrafter"/>
</dbReference>
<dbReference type="InterPro" id="IPR058403">
    <property type="entry name" value="DUF8090"/>
</dbReference>
<protein>
    <submittedName>
        <fullName evidence="3">PLD-like domain-containing protein</fullName>
    </submittedName>
</protein>
<dbReference type="InterPro" id="IPR014001">
    <property type="entry name" value="Helicase_ATP-bd"/>
</dbReference>
<dbReference type="GO" id="GO:0016787">
    <property type="term" value="F:hydrolase activity"/>
    <property type="evidence" value="ECO:0007669"/>
    <property type="project" value="InterPro"/>
</dbReference>
<dbReference type="GO" id="GO:0005524">
    <property type="term" value="F:ATP binding"/>
    <property type="evidence" value="ECO:0007669"/>
    <property type="project" value="InterPro"/>
</dbReference>
<feature type="domain" description="Helicase ATP-binding" evidence="1">
    <location>
        <begin position="214"/>
        <end position="364"/>
    </location>
</feature>
<dbReference type="CDD" id="cd18799">
    <property type="entry name" value="SF2_C_EcoAI-like"/>
    <property type="match status" value="1"/>
</dbReference>
<proteinExistence type="predicted"/>
<dbReference type="GO" id="GO:0003677">
    <property type="term" value="F:DNA binding"/>
    <property type="evidence" value="ECO:0007669"/>
    <property type="project" value="InterPro"/>
</dbReference>
<dbReference type="PROSITE" id="PS51194">
    <property type="entry name" value="HELICASE_CTER"/>
    <property type="match status" value="1"/>
</dbReference>
<dbReference type="InterPro" id="IPR021835">
    <property type="entry name" value="DUF3427"/>
</dbReference>
<dbReference type="InterPro" id="IPR050742">
    <property type="entry name" value="Helicase_Restrict-Modif_Enz"/>
</dbReference>
<dbReference type="InterPro" id="IPR025202">
    <property type="entry name" value="PLD-like_dom"/>
</dbReference>
<dbReference type="GeneID" id="78288261"/>
<dbReference type="PROSITE" id="PS51192">
    <property type="entry name" value="HELICASE_ATP_BIND_1"/>
    <property type="match status" value="1"/>
</dbReference>
<organism evidence="3 4">
    <name type="scientific">Thomasclavelia cocleata</name>
    <dbReference type="NCBI Taxonomy" id="69824"/>
    <lineage>
        <taxon>Bacteria</taxon>
        <taxon>Bacillati</taxon>
        <taxon>Bacillota</taxon>
        <taxon>Erysipelotrichia</taxon>
        <taxon>Erysipelotrichales</taxon>
        <taxon>Coprobacillaceae</taxon>
        <taxon>Thomasclavelia</taxon>
    </lineage>
</organism>
<evidence type="ECO:0000313" key="4">
    <source>
        <dbReference type="Proteomes" id="UP000198558"/>
    </source>
</evidence>
<dbReference type="InterPro" id="IPR006935">
    <property type="entry name" value="Helicase/UvrB_N"/>
</dbReference>
<feature type="domain" description="Helicase C-terminal" evidence="2">
    <location>
        <begin position="409"/>
        <end position="565"/>
    </location>
</feature>
<dbReference type="CDD" id="cd09204">
    <property type="entry name" value="PLDc_N_DEXD_b2"/>
    <property type="match status" value="1"/>
</dbReference>
<dbReference type="EMBL" id="FOIN01000011">
    <property type="protein sequence ID" value="SET44386.1"/>
    <property type="molecule type" value="Genomic_DNA"/>
</dbReference>
<dbReference type="InterPro" id="IPR001650">
    <property type="entry name" value="Helicase_C-like"/>
</dbReference>
<dbReference type="PANTHER" id="PTHR47396">
    <property type="entry name" value="TYPE I RESTRICTION ENZYME ECOKI R PROTEIN"/>
    <property type="match status" value="1"/>
</dbReference>
<dbReference type="PANTHER" id="PTHR47396:SF1">
    <property type="entry name" value="ATP-DEPENDENT HELICASE IRC3-RELATED"/>
    <property type="match status" value="1"/>
</dbReference>